<dbReference type="GO" id="GO:0008408">
    <property type="term" value="F:3'-5' exonuclease activity"/>
    <property type="evidence" value="ECO:0007669"/>
    <property type="project" value="InterPro"/>
</dbReference>
<accession>A0A246JIM7</accession>
<protein>
    <submittedName>
        <fullName evidence="1">DNA polymerase III subunit delta</fullName>
    </submittedName>
</protein>
<evidence type="ECO:0000313" key="1">
    <source>
        <dbReference type="EMBL" id="OWQ92109.1"/>
    </source>
</evidence>
<comment type="caution">
    <text evidence="1">The sequence shown here is derived from an EMBL/GenBank/DDBJ whole genome shotgun (WGS) entry which is preliminary data.</text>
</comment>
<organism evidence="1 2">
    <name type="scientific">Roseateles aquatilis</name>
    <dbReference type="NCBI Taxonomy" id="431061"/>
    <lineage>
        <taxon>Bacteria</taxon>
        <taxon>Pseudomonadati</taxon>
        <taxon>Pseudomonadota</taxon>
        <taxon>Betaproteobacteria</taxon>
        <taxon>Burkholderiales</taxon>
        <taxon>Sphaerotilaceae</taxon>
        <taxon>Roseateles</taxon>
    </lineage>
</organism>
<dbReference type="PANTHER" id="PTHR11669">
    <property type="entry name" value="REPLICATION FACTOR C / DNA POLYMERASE III GAMMA-TAU SUBUNIT"/>
    <property type="match status" value="1"/>
</dbReference>
<dbReference type="PANTHER" id="PTHR11669:SF8">
    <property type="entry name" value="DNA POLYMERASE III SUBUNIT DELTA"/>
    <property type="match status" value="1"/>
</dbReference>
<dbReference type="GO" id="GO:0006261">
    <property type="term" value="P:DNA-templated DNA replication"/>
    <property type="evidence" value="ECO:0007669"/>
    <property type="project" value="TreeGrafter"/>
</dbReference>
<dbReference type="InterPro" id="IPR004622">
    <property type="entry name" value="DNA_pol_HolB"/>
</dbReference>
<dbReference type="AlphaFoldDB" id="A0A246JIM7"/>
<dbReference type="RefSeq" id="WP_088384016.1">
    <property type="nucleotide sequence ID" value="NZ_NIOF01000002.1"/>
</dbReference>
<dbReference type="GO" id="GO:0009360">
    <property type="term" value="C:DNA polymerase III complex"/>
    <property type="evidence" value="ECO:0007669"/>
    <property type="project" value="TreeGrafter"/>
</dbReference>
<dbReference type="EMBL" id="NIOF01000002">
    <property type="protein sequence ID" value="OWQ92109.1"/>
    <property type="molecule type" value="Genomic_DNA"/>
</dbReference>
<sequence>MVTETTLGAEGAAALAEGGRLPLPWLAGPLHQALTQGRSHALLLQGPAGVGQFDLALLLAQAWLCEGRASSDQPGCGRCASCHLLRARSHPDFQVLLPEALREPLGFGAMEAEGEGASTKAGKAKPSREIKIDAVRQMLSFAQVSAARGKAKVVLVYPAEALNTVAANALLKTLEEPAGLLRFVLASAAPQQLLPTIRSRCQPLQMALPAREAALAWLTAQGVDQAGVLLDATGGRPQEALLWSEEGIAAKTWLELPRRVARGEAVALTDWPVPRAIASLQRLVHDLMRIAHGAAPAYFPRDALPKLPAVRAALDQWARTLQQAARHADHPLNAGLLMESLVAQGQQAMRPAR</sequence>
<dbReference type="Proteomes" id="UP000197468">
    <property type="component" value="Unassembled WGS sequence"/>
</dbReference>
<evidence type="ECO:0000313" key="2">
    <source>
        <dbReference type="Proteomes" id="UP000197468"/>
    </source>
</evidence>
<proteinExistence type="predicted"/>
<dbReference type="Pfam" id="PF13177">
    <property type="entry name" value="DNA_pol3_delta2"/>
    <property type="match status" value="1"/>
</dbReference>
<reference evidence="1 2" key="1">
    <citation type="journal article" date="2008" name="Int. J. Syst. Evol. Microbiol.">
        <title>Description of Roseateles aquatilis sp. nov. and Roseateles terrae sp. nov., in the class Betaproteobacteria, and emended description of the genus Roseateles.</title>
        <authorList>
            <person name="Gomila M."/>
            <person name="Bowien B."/>
            <person name="Falsen E."/>
            <person name="Moore E.R."/>
            <person name="Lalucat J."/>
        </authorList>
    </citation>
    <scope>NUCLEOTIDE SEQUENCE [LARGE SCALE GENOMIC DNA]</scope>
    <source>
        <strain evidence="1 2">CCUG 48205</strain>
    </source>
</reference>
<dbReference type="GO" id="GO:0003887">
    <property type="term" value="F:DNA-directed DNA polymerase activity"/>
    <property type="evidence" value="ECO:0007669"/>
    <property type="project" value="InterPro"/>
</dbReference>
<dbReference type="OrthoDB" id="9811073at2"/>
<dbReference type="InterPro" id="IPR050238">
    <property type="entry name" value="DNA_Rep/Repair_Clamp_Loader"/>
</dbReference>
<gene>
    <name evidence="1" type="primary">holB</name>
    <name evidence="1" type="ORF">CDN99_07080</name>
</gene>
<name>A0A246JIM7_9BURK</name>
<dbReference type="SUPFAM" id="SSF52540">
    <property type="entry name" value="P-loop containing nucleoside triphosphate hydrolases"/>
    <property type="match status" value="1"/>
</dbReference>
<keyword evidence="2" id="KW-1185">Reference proteome</keyword>
<dbReference type="InterPro" id="IPR027417">
    <property type="entry name" value="P-loop_NTPase"/>
</dbReference>
<dbReference type="NCBIfam" id="TIGR00678">
    <property type="entry name" value="holB"/>
    <property type="match status" value="1"/>
</dbReference>
<dbReference type="Gene3D" id="3.40.50.300">
    <property type="entry name" value="P-loop containing nucleotide triphosphate hydrolases"/>
    <property type="match status" value="1"/>
</dbReference>